<sequence>MAIELSCVLAFSFSFHSVWPELILLPRSHVTPRPNQSLLQPSLSPTMPQSLIAKTRPRQRRINSSFGRFLPHSTGTRTRIPLGLMQSPGGHTGQTACRIL</sequence>
<accession>A0A4V2K4D0</accession>
<organism evidence="1">
    <name type="scientific">Dichomitus squalens</name>
    <dbReference type="NCBI Taxonomy" id="114155"/>
    <lineage>
        <taxon>Eukaryota</taxon>
        <taxon>Fungi</taxon>
        <taxon>Dikarya</taxon>
        <taxon>Basidiomycota</taxon>
        <taxon>Agaricomycotina</taxon>
        <taxon>Agaricomycetes</taxon>
        <taxon>Polyporales</taxon>
        <taxon>Polyporaceae</taxon>
        <taxon>Dichomitus</taxon>
    </lineage>
</organism>
<proteinExistence type="predicted"/>
<gene>
    <name evidence="1" type="ORF">BD311DRAFT_296785</name>
</gene>
<dbReference type="EMBL" id="ML143415">
    <property type="protein sequence ID" value="TBU29109.1"/>
    <property type="molecule type" value="Genomic_DNA"/>
</dbReference>
<reference evidence="1" key="1">
    <citation type="submission" date="2019-01" db="EMBL/GenBank/DDBJ databases">
        <title>Draft genome sequences of three monokaryotic isolates of the white-rot basidiomycete fungus Dichomitus squalens.</title>
        <authorList>
            <consortium name="DOE Joint Genome Institute"/>
            <person name="Lopez S.C."/>
            <person name="Andreopoulos B."/>
            <person name="Pangilinan J."/>
            <person name="Lipzen A."/>
            <person name="Riley R."/>
            <person name="Ahrendt S."/>
            <person name="Ng V."/>
            <person name="Barry K."/>
            <person name="Daum C."/>
            <person name="Grigoriev I.V."/>
            <person name="Hilden K.S."/>
            <person name="Makela M.R."/>
            <person name="de Vries R.P."/>
        </authorList>
    </citation>
    <scope>NUCLEOTIDE SEQUENCE [LARGE SCALE GENOMIC DNA]</scope>
    <source>
        <strain evidence="1">OM18370.1</strain>
    </source>
</reference>
<dbReference type="AlphaFoldDB" id="A0A4V2K4D0"/>
<dbReference type="Proteomes" id="UP000292957">
    <property type="component" value="Unassembled WGS sequence"/>
</dbReference>
<evidence type="ECO:0000313" key="1">
    <source>
        <dbReference type="EMBL" id="TBU29109.1"/>
    </source>
</evidence>
<protein>
    <submittedName>
        <fullName evidence="1">Uncharacterized protein</fullName>
    </submittedName>
</protein>
<name>A0A4V2K4D0_9APHY</name>